<dbReference type="EMBL" id="CACQ02003902">
    <property type="protein sequence ID" value="CCF40144.1"/>
    <property type="molecule type" value="Genomic_DNA"/>
</dbReference>
<reference evidence="2" key="1">
    <citation type="journal article" date="2012" name="Nat. Genet.">
        <title>Lifestyle transitions in plant pathogenic Colletotrichum fungi deciphered by genome and transcriptome analyses.</title>
        <authorList>
            <person name="O'Connell R.J."/>
            <person name="Thon M.R."/>
            <person name="Hacquard S."/>
            <person name="Amyotte S.G."/>
            <person name="Kleemann J."/>
            <person name="Torres M.F."/>
            <person name="Damm U."/>
            <person name="Buiate E.A."/>
            <person name="Epstein L."/>
            <person name="Alkan N."/>
            <person name="Altmueller J."/>
            <person name="Alvarado-Balderrama L."/>
            <person name="Bauser C.A."/>
            <person name="Becker C."/>
            <person name="Birren B.W."/>
            <person name="Chen Z."/>
            <person name="Choi J."/>
            <person name="Crouch J.A."/>
            <person name="Duvick J.P."/>
            <person name="Farman M.A."/>
            <person name="Gan P."/>
            <person name="Heiman D."/>
            <person name="Henrissat B."/>
            <person name="Howard R.J."/>
            <person name="Kabbage M."/>
            <person name="Koch C."/>
            <person name="Kracher B."/>
            <person name="Kubo Y."/>
            <person name="Law A.D."/>
            <person name="Lebrun M.-H."/>
            <person name="Lee Y.-H."/>
            <person name="Miyara I."/>
            <person name="Moore N."/>
            <person name="Neumann U."/>
            <person name="Nordstroem K."/>
            <person name="Panaccione D.G."/>
            <person name="Panstruga R."/>
            <person name="Place M."/>
            <person name="Proctor R.H."/>
            <person name="Prusky D."/>
            <person name="Rech G."/>
            <person name="Reinhardt R."/>
            <person name="Rollins J.A."/>
            <person name="Rounsley S."/>
            <person name="Schardl C.L."/>
            <person name="Schwartz D.C."/>
            <person name="Shenoy N."/>
            <person name="Shirasu K."/>
            <person name="Sikhakolli U.R."/>
            <person name="Stueber K."/>
            <person name="Sukno S.A."/>
            <person name="Sweigard J.A."/>
            <person name="Takano Y."/>
            <person name="Takahara H."/>
            <person name="Trail F."/>
            <person name="van der Does H.C."/>
            <person name="Voll L.M."/>
            <person name="Will I."/>
            <person name="Young S."/>
            <person name="Zeng Q."/>
            <person name="Zhang J."/>
            <person name="Zhou S."/>
            <person name="Dickman M.B."/>
            <person name="Schulze-Lefert P."/>
            <person name="Ver Loren van Themaat E."/>
            <person name="Ma L.-J."/>
            <person name="Vaillancourt L.J."/>
        </authorList>
    </citation>
    <scope>NUCLEOTIDE SEQUENCE [LARGE SCALE GENOMIC DNA]</scope>
    <source>
        <strain evidence="2">IMI 349063</strain>
    </source>
</reference>
<dbReference type="AlphaFoldDB" id="H1VIU1"/>
<sequence>MHDFEESADDSCAELGPGWVQPVFLRHRRGPKIETSNRARVRRRVQGTVASMYSSSPIRRKITLSTSSMPICLKRRHQMPSKRQPLHEHRTSYRGCASGGVVVAPANQNNHHGISGSAVFGKCPRSAFRGSGMQAIRIETEHVLRHPSRQSHPERPHPPSFHLMSVFFPAWIGAPTPSPFGLRSITHASLGPAFIRCVLPSYSGDVALASLGCCINNVRHPKQ</sequence>
<organism evidence="1 2">
    <name type="scientific">Colletotrichum higginsianum (strain IMI 349063)</name>
    <name type="common">Crucifer anthracnose fungus</name>
    <dbReference type="NCBI Taxonomy" id="759273"/>
    <lineage>
        <taxon>Eukaryota</taxon>
        <taxon>Fungi</taxon>
        <taxon>Dikarya</taxon>
        <taxon>Ascomycota</taxon>
        <taxon>Pezizomycotina</taxon>
        <taxon>Sordariomycetes</taxon>
        <taxon>Hypocreomycetidae</taxon>
        <taxon>Glomerellales</taxon>
        <taxon>Glomerellaceae</taxon>
        <taxon>Colletotrichum</taxon>
        <taxon>Colletotrichum destructivum species complex</taxon>
    </lineage>
</organism>
<name>H1VIU1_COLHI</name>
<gene>
    <name evidence="1" type="ORF">CH063_00341</name>
</gene>
<accession>H1VIU1</accession>
<proteinExistence type="predicted"/>
<evidence type="ECO:0000313" key="2">
    <source>
        <dbReference type="Proteomes" id="UP000007174"/>
    </source>
</evidence>
<evidence type="ECO:0000313" key="1">
    <source>
        <dbReference type="EMBL" id="CCF40144.1"/>
    </source>
</evidence>
<dbReference type="Proteomes" id="UP000007174">
    <property type="component" value="Unassembled WGS sequence"/>
</dbReference>
<protein>
    <submittedName>
        <fullName evidence="1">Uncharacterized protein</fullName>
    </submittedName>
</protein>
<dbReference type="HOGENOM" id="CLU_1240043_0_0_1"/>